<evidence type="ECO:0000313" key="3">
    <source>
        <dbReference type="EMBL" id="GAA2098427.1"/>
    </source>
</evidence>
<dbReference type="Pfam" id="PF00106">
    <property type="entry name" value="adh_short"/>
    <property type="match status" value="1"/>
</dbReference>
<proteinExistence type="inferred from homology"/>
<dbReference type="Proteomes" id="UP001500984">
    <property type="component" value="Unassembled WGS sequence"/>
</dbReference>
<keyword evidence="4" id="KW-1185">Reference proteome</keyword>
<evidence type="ECO:0000256" key="2">
    <source>
        <dbReference type="SAM" id="MobiDB-lite"/>
    </source>
</evidence>
<dbReference type="PROSITE" id="PS00061">
    <property type="entry name" value="ADH_SHORT"/>
    <property type="match status" value="1"/>
</dbReference>
<dbReference type="InterPro" id="IPR036291">
    <property type="entry name" value="NAD(P)-bd_dom_sf"/>
</dbReference>
<dbReference type="InterPro" id="IPR020904">
    <property type="entry name" value="Sc_DH/Rdtase_CS"/>
</dbReference>
<feature type="compositionally biased region" description="Low complexity" evidence="2">
    <location>
        <begin position="18"/>
        <end position="36"/>
    </location>
</feature>
<sequence length="338" mass="34591">MTHGDEAHGGAGAAAEGGDGRTAVGSAAAADGTSTGRAHDTAGRRTLAGRTLLMSGGSRGIGLAIALRAARDGANVAIMAKTDQPHPKLEGTVHTAAAQIEAAGGRALPIIGDVRFEESVAEAVERTAAAFGGIDVVVNNASAIDLSPTDQLPMKKYDLMQDINARGSFLLAKTALPHLRKAADGAHVLTLSPPLNLNPHWAGKHLGYTMSKYGMSLVTLGLAEELRDERIAANSLWPRTTIATAAVQNALGGDALTARSRTPEIMADAAWAILTRDPAACTGRFLIDEDVLREEGVTDFSGYLPGGGADGAGGAGGAGGAEDSVREEDLELDIFLDG</sequence>
<dbReference type="EMBL" id="BAAAPZ010000007">
    <property type="protein sequence ID" value="GAA2098427.1"/>
    <property type="molecule type" value="Genomic_DNA"/>
</dbReference>
<dbReference type="Gene3D" id="3.40.50.720">
    <property type="entry name" value="NAD(P)-binding Rossmann-like Domain"/>
    <property type="match status" value="1"/>
</dbReference>
<accession>A0ABN2WTG3</accession>
<dbReference type="PANTHER" id="PTHR42808:SF3">
    <property type="entry name" value="HYDROXYSTEROID DEHYDROGENASE-LIKE PROTEIN 2"/>
    <property type="match status" value="1"/>
</dbReference>
<comment type="similarity">
    <text evidence="1">Belongs to the short-chain dehydrogenases/reductases (SDR) family.</text>
</comment>
<dbReference type="NCBIfam" id="NF006133">
    <property type="entry name" value="PRK08278.1"/>
    <property type="match status" value="1"/>
</dbReference>
<dbReference type="PRINTS" id="PR00081">
    <property type="entry name" value="GDHRDH"/>
</dbReference>
<feature type="region of interest" description="Disordered" evidence="2">
    <location>
        <begin position="1"/>
        <end position="43"/>
    </location>
</feature>
<dbReference type="SUPFAM" id="SSF51735">
    <property type="entry name" value="NAD(P)-binding Rossmann-fold domains"/>
    <property type="match status" value="1"/>
</dbReference>
<dbReference type="PANTHER" id="PTHR42808">
    <property type="entry name" value="HYDROXYSTEROID DEHYDROGENASE-LIKE PROTEIN 2"/>
    <property type="match status" value="1"/>
</dbReference>
<organism evidence="3 4">
    <name type="scientific">Brevibacterium salitolerans</name>
    <dbReference type="NCBI Taxonomy" id="1403566"/>
    <lineage>
        <taxon>Bacteria</taxon>
        <taxon>Bacillati</taxon>
        <taxon>Actinomycetota</taxon>
        <taxon>Actinomycetes</taxon>
        <taxon>Micrococcales</taxon>
        <taxon>Brevibacteriaceae</taxon>
        <taxon>Brevibacterium</taxon>
    </lineage>
</organism>
<evidence type="ECO:0000256" key="1">
    <source>
        <dbReference type="ARBA" id="ARBA00006484"/>
    </source>
</evidence>
<gene>
    <name evidence="3" type="ORF">GCM10009823_19740</name>
</gene>
<evidence type="ECO:0000313" key="4">
    <source>
        <dbReference type="Proteomes" id="UP001500984"/>
    </source>
</evidence>
<name>A0ABN2WTG3_9MICO</name>
<dbReference type="InterPro" id="IPR002347">
    <property type="entry name" value="SDR_fam"/>
</dbReference>
<dbReference type="InterPro" id="IPR051935">
    <property type="entry name" value="HSDL2"/>
</dbReference>
<reference evidence="3 4" key="1">
    <citation type="journal article" date="2019" name="Int. J. Syst. Evol. Microbiol.">
        <title>The Global Catalogue of Microorganisms (GCM) 10K type strain sequencing project: providing services to taxonomists for standard genome sequencing and annotation.</title>
        <authorList>
            <consortium name="The Broad Institute Genomics Platform"/>
            <consortium name="The Broad Institute Genome Sequencing Center for Infectious Disease"/>
            <person name="Wu L."/>
            <person name="Ma J."/>
        </authorList>
    </citation>
    <scope>NUCLEOTIDE SEQUENCE [LARGE SCALE GENOMIC DNA]</scope>
    <source>
        <strain evidence="3 4">JCM 15900</strain>
    </source>
</reference>
<protein>
    <submittedName>
        <fullName evidence="3">NAD(P)-dependent oxidoreductase</fullName>
    </submittedName>
</protein>
<comment type="caution">
    <text evidence="3">The sequence shown here is derived from an EMBL/GenBank/DDBJ whole genome shotgun (WGS) entry which is preliminary data.</text>
</comment>